<dbReference type="RefSeq" id="WP_091568376.1">
    <property type="nucleotide sequence ID" value="NZ_FLRH01000003.1"/>
</dbReference>
<feature type="region of interest" description="Disordered" evidence="1">
    <location>
        <begin position="1"/>
        <end position="41"/>
    </location>
</feature>
<protein>
    <submittedName>
        <fullName evidence="2">Uncharacterized protein</fullName>
    </submittedName>
</protein>
<name>A0A1A9B3V1_9ACTN</name>
<evidence type="ECO:0000313" key="2">
    <source>
        <dbReference type="EMBL" id="SBT63726.1"/>
    </source>
</evidence>
<keyword evidence="3" id="KW-1185">Reference proteome</keyword>
<sequence length="729" mass="78390">MSTTSRVPATQPAFLPPGSPPADQWNPLADEQLLDGSPNNLTTPDAEIEEANGESMPSTAELTVMADRIKKMTWHQFGAIRDEAIARGLPARVATNLAWLAADPTKVLTALKAPDSEILGKVLCETISVATMTAAVFRAPENVRMEQERYDSDFALSRYVSSDDNSSLVFSHTGPNDTEATADFYAQMAKIDRHVESVNSYRADIVTNGIRVGGTLFPLLVKVPGVATFGAFETADCYGRVLFAQQGAAEAVGRAPEGTLQDTISVLTNTPTTGVEFGGHPMKKARDRILAVAGKVREGKDITRDEARVLTTAVMPSTRIVLSVRGDVPLDEVRRRFVAQQHMEPPTPFTVSTERQARGVAVLTVLESKQRLPRVPGIPQSVISEILNNPKAAIAAGIAHPDDVGVLAAAALLPTQNTVNWRLTREALETRGVITKNNTRSLVAAEVATRAVASTDRKQGRQSSLERSLRLAGLRGVCPRSIGGGAAELQHLLDEALGEFELADEARARGERTSMGAAMKELAVRAAYWATCAPNRPIIFDRTAVGSRGEGAQAGDMLEPNQVLERLLRSTWGIHQLTQIIADGRSGIEVREVPQHGLSSVGIESAVAAGREVDPEDQLSEVLTPQAIRRRAGQPSSPRDLSASARMAALSERLHTLVQQVATTVSDMAKIADKGAEPYVNLNGWPDRLDTLEVLGEPYDDLIYWKKFADRRAKANAALAEGNVGGAAE</sequence>
<dbReference type="EMBL" id="FLRH01000003">
    <property type="protein sequence ID" value="SBT63726.1"/>
    <property type="molecule type" value="Genomic_DNA"/>
</dbReference>
<dbReference type="AlphaFoldDB" id="A0A1A9B3V1"/>
<gene>
    <name evidence="2" type="ORF">GA0070622_0688</name>
</gene>
<proteinExistence type="predicted"/>
<organism evidence="2 3">
    <name type="scientific">Micromonospora sediminicola</name>
    <dbReference type="NCBI Taxonomy" id="946078"/>
    <lineage>
        <taxon>Bacteria</taxon>
        <taxon>Bacillati</taxon>
        <taxon>Actinomycetota</taxon>
        <taxon>Actinomycetes</taxon>
        <taxon>Micromonosporales</taxon>
        <taxon>Micromonosporaceae</taxon>
        <taxon>Micromonospora</taxon>
    </lineage>
</organism>
<evidence type="ECO:0000256" key="1">
    <source>
        <dbReference type="SAM" id="MobiDB-lite"/>
    </source>
</evidence>
<dbReference type="Proteomes" id="UP000199558">
    <property type="component" value="Unassembled WGS sequence"/>
</dbReference>
<dbReference type="OrthoDB" id="4302161at2"/>
<reference evidence="3" key="1">
    <citation type="submission" date="2016-06" db="EMBL/GenBank/DDBJ databases">
        <authorList>
            <person name="Varghese N."/>
            <person name="Submissions Spin"/>
        </authorList>
    </citation>
    <scope>NUCLEOTIDE SEQUENCE [LARGE SCALE GENOMIC DNA]</scope>
    <source>
        <strain evidence="3">DSM 45794</strain>
    </source>
</reference>
<evidence type="ECO:0000313" key="3">
    <source>
        <dbReference type="Proteomes" id="UP000199558"/>
    </source>
</evidence>
<accession>A0A1A9B3V1</accession>